<reference evidence="6" key="1">
    <citation type="submission" date="2019-05" db="EMBL/GenBank/DDBJ databases">
        <title>Complete genome sequencing of Absiella argi strain JCM 30884.</title>
        <authorList>
            <person name="Sakamoto M."/>
            <person name="Murakami T."/>
            <person name="Mori H."/>
        </authorList>
    </citation>
    <scope>NUCLEOTIDE SEQUENCE [LARGE SCALE GENOMIC DNA]</scope>
    <source>
        <strain evidence="6">JCM 30884</strain>
    </source>
</reference>
<dbReference type="GO" id="GO:0008934">
    <property type="term" value="F:inositol monophosphate 1-phosphatase activity"/>
    <property type="evidence" value="ECO:0007669"/>
    <property type="project" value="InterPro"/>
</dbReference>
<gene>
    <name evidence="5" type="ORF">Aargi30884_05740</name>
</gene>
<protein>
    <recommendedName>
        <fullName evidence="4">Inositol-1-monophosphatase</fullName>
        <ecNumber evidence="4">3.1.3.25</ecNumber>
    </recommendedName>
</protein>
<dbReference type="EC" id="3.1.3.25" evidence="4"/>
<dbReference type="SUPFAM" id="SSF56655">
    <property type="entry name" value="Carbohydrate phosphatase"/>
    <property type="match status" value="1"/>
</dbReference>
<proteinExistence type="inferred from homology"/>
<dbReference type="RefSeq" id="WP_118277640.1">
    <property type="nucleotide sequence ID" value="NZ_AP019695.1"/>
</dbReference>
<dbReference type="GO" id="GO:0006020">
    <property type="term" value="P:inositol metabolic process"/>
    <property type="evidence" value="ECO:0007669"/>
    <property type="project" value="TreeGrafter"/>
</dbReference>
<dbReference type="Gene3D" id="3.30.540.10">
    <property type="entry name" value="Fructose-1,6-Bisphosphatase, subunit A, domain 1"/>
    <property type="match status" value="1"/>
</dbReference>
<dbReference type="InterPro" id="IPR000760">
    <property type="entry name" value="Inositol_monophosphatase-like"/>
</dbReference>
<accession>A0A6N4TGE5</accession>
<evidence type="ECO:0000256" key="4">
    <source>
        <dbReference type="RuleBase" id="RU364068"/>
    </source>
</evidence>
<dbReference type="PANTHER" id="PTHR20854:SF4">
    <property type="entry name" value="INOSITOL-1-MONOPHOSPHATASE-RELATED"/>
    <property type="match status" value="1"/>
</dbReference>
<evidence type="ECO:0000313" key="6">
    <source>
        <dbReference type="Proteomes" id="UP000464754"/>
    </source>
</evidence>
<comment type="catalytic activity">
    <reaction evidence="1 4">
        <text>a myo-inositol phosphate + H2O = myo-inositol + phosphate</text>
        <dbReference type="Rhea" id="RHEA:24056"/>
        <dbReference type="ChEBI" id="CHEBI:15377"/>
        <dbReference type="ChEBI" id="CHEBI:17268"/>
        <dbReference type="ChEBI" id="CHEBI:43474"/>
        <dbReference type="ChEBI" id="CHEBI:84139"/>
        <dbReference type="EC" id="3.1.3.25"/>
    </reaction>
</comment>
<dbReference type="Pfam" id="PF00459">
    <property type="entry name" value="Inositol_P"/>
    <property type="match status" value="1"/>
</dbReference>
<dbReference type="EMBL" id="AP019695">
    <property type="protein sequence ID" value="BBK21671.1"/>
    <property type="molecule type" value="Genomic_DNA"/>
</dbReference>
<keyword evidence="6" id="KW-1185">Reference proteome</keyword>
<dbReference type="Gene3D" id="3.40.190.80">
    <property type="match status" value="1"/>
</dbReference>
<feature type="binding site" evidence="3">
    <location>
        <position position="70"/>
    </location>
    <ligand>
        <name>Mg(2+)</name>
        <dbReference type="ChEBI" id="CHEBI:18420"/>
        <label>1</label>
        <note>catalytic</note>
    </ligand>
</feature>
<dbReference type="KEGG" id="aarg:Aargi30884_05740"/>
<keyword evidence="4" id="KW-0378">Hydrolase</keyword>
<sequence length="264" mass="29798">MIKIENKKILARQIEEIIKEAGQFILHHKIEKVMEKGNASNVVTNIDIQCQNLIIEKCKKVLPDSVFLAEEEGQQQISEQFTWVIDPIDATTNYVYDFHHSCVSIGLYYQRKGLIGVVYNPYLDECFVGIDGIGSFCNGKAIHVSHHPFHEALIMIGTSPYDKHLAEITFAIIKELFIEARDIRRSGSAALDLCYLACGRIDAFYEQNLQPWDYGAGKIIIENTGGKIKALVENAFDELKPTGVICSNGQCQERLAEIVLKYSR</sequence>
<feature type="binding site" evidence="3">
    <location>
        <position position="88"/>
    </location>
    <ligand>
        <name>Mg(2+)</name>
        <dbReference type="ChEBI" id="CHEBI:18420"/>
        <label>1</label>
        <note>catalytic</note>
    </ligand>
</feature>
<keyword evidence="3 4" id="KW-0460">Magnesium</keyword>
<evidence type="ECO:0000256" key="3">
    <source>
        <dbReference type="PIRSR" id="PIRSR600760-2"/>
    </source>
</evidence>
<dbReference type="AlphaFoldDB" id="A0A6N4TGE5"/>
<dbReference type="InterPro" id="IPR033942">
    <property type="entry name" value="IMPase"/>
</dbReference>
<dbReference type="PANTHER" id="PTHR20854">
    <property type="entry name" value="INOSITOL MONOPHOSPHATASE"/>
    <property type="match status" value="1"/>
</dbReference>
<dbReference type="GO" id="GO:0046872">
    <property type="term" value="F:metal ion binding"/>
    <property type="evidence" value="ECO:0007669"/>
    <property type="project" value="UniProtKB-KW"/>
</dbReference>
<dbReference type="Proteomes" id="UP000464754">
    <property type="component" value="Chromosome"/>
</dbReference>
<comment type="cofactor">
    <cofactor evidence="2 3 4">
        <name>Mg(2+)</name>
        <dbReference type="ChEBI" id="CHEBI:18420"/>
    </cofactor>
</comment>
<evidence type="ECO:0000313" key="5">
    <source>
        <dbReference type="EMBL" id="BBK21671.1"/>
    </source>
</evidence>
<dbReference type="CDD" id="cd01639">
    <property type="entry name" value="IMPase"/>
    <property type="match status" value="1"/>
</dbReference>
<feature type="binding site" evidence="3">
    <location>
        <position position="86"/>
    </location>
    <ligand>
        <name>Mg(2+)</name>
        <dbReference type="ChEBI" id="CHEBI:18420"/>
        <label>1</label>
        <note>catalytic</note>
    </ligand>
</feature>
<organism evidence="5 6">
    <name type="scientific">Amedibacterium intestinale</name>
    <dbReference type="NCBI Taxonomy" id="2583452"/>
    <lineage>
        <taxon>Bacteria</taxon>
        <taxon>Bacillati</taxon>
        <taxon>Bacillota</taxon>
        <taxon>Erysipelotrichia</taxon>
        <taxon>Erysipelotrichales</taxon>
        <taxon>Erysipelotrichaceae</taxon>
        <taxon>Amedibacterium</taxon>
    </lineage>
</organism>
<evidence type="ECO:0000256" key="1">
    <source>
        <dbReference type="ARBA" id="ARBA00001033"/>
    </source>
</evidence>
<keyword evidence="3 4" id="KW-0479">Metal-binding</keyword>
<feature type="binding site" evidence="3">
    <location>
        <position position="213"/>
    </location>
    <ligand>
        <name>Mg(2+)</name>
        <dbReference type="ChEBI" id="CHEBI:18420"/>
        <label>1</label>
        <note>catalytic</note>
    </ligand>
</feature>
<dbReference type="GO" id="GO:0007165">
    <property type="term" value="P:signal transduction"/>
    <property type="evidence" value="ECO:0007669"/>
    <property type="project" value="TreeGrafter"/>
</dbReference>
<comment type="similarity">
    <text evidence="4">Belongs to the inositol monophosphatase superfamily.</text>
</comment>
<dbReference type="PRINTS" id="PR00377">
    <property type="entry name" value="IMPHPHTASES"/>
</dbReference>
<evidence type="ECO:0000256" key="2">
    <source>
        <dbReference type="ARBA" id="ARBA00001946"/>
    </source>
</evidence>
<feature type="binding site" evidence="3">
    <location>
        <position position="89"/>
    </location>
    <ligand>
        <name>Mg(2+)</name>
        <dbReference type="ChEBI" id="CHEBI:18420"/>
        <label>1</label>
        <note>catalytic</note>
    </ligand>
</feature>
<name>A0A6N4TGE5_9FIRM</name>